<evidence type="ECO:0000256" key="8">
    <source>
        <dbReference type="ARBA" id="ARBA00023049"/>
    </source>
</evidence>
<name>A0ABR1WWV4_9PEZI</name>
<dbReference type="InterPro" id="IPR008754">
    <property type="entry name" value="Peptidase_M43"/>
</dbReference>
<accession>A0ABR1WWV4</accession>
<evidence type="ECO:0000256" key="4">
    <source>
        <dbReference type="ARBA" id="ARBA00022723"/>
    </source>
</evidence>
<feature type="chain" id="PRO_5046225848" evidence="10">
    <location>
        <begin position="19"/>
        <end position="277"/>
    </location>
</feature>
<dbReference type="Proteomes" id="UP001433268">
    <property type="component" value="Unassembled WGS sequence"/>
</dbReference>
<evidence type="ECO:0000259" key="11">
    <source>
        <dbReference type="Pfam" id="PF05572"/>
    </source>
</evidence>
<dbReference type="SUPFAM" id="SSF55486">
    <property type="entry name" value="Metalloproteases ('zincins'), catalytic domain"/>
    <property type="match status" value="2"/>
</dbReference>
<gene>
    <name evidence="12" type="ORF">PG997_002615</name>
</gene>
<dbReference type="GeneID" id="92039990"/>
<reference evidence="12 13" key="1">
    <citation type="submission" date="2023-01" db="EMBL/GenBank/DDBJ databases">
        <title>Analysis of 21 Apiospora genomes using comparative genomics revels a genus with tremendous synthesis potential of carbohydrate active enzymes and secondary metabolites.</title>
        <authorList>
            <person name="Sorensen T."/>
        </authorList>
    </citation>
    <scope>NUCLEOTIDE SEQUENCE [LARGE SCALE GENOMIC DNA]</scope>
    <source>
        <strain evidence="12 13">CBS 114990</strain>
    </source>
</reference>
<evidence type="ECO:0000256" key="6">
    <source>
        <dbReference type="ARBA" id="ARBA00022801"/>
    </source>
</evidence>
<organism evidence="12 13">
    <name type="scientific">Apiospora hydei</name>
    <dbReference type="NCBI Taxonomy" id="1337664"/>
    <lineage>
        <taxon>Eukaryota</taxon>
        <taxon>Fungi</taxon>
        <taxon>Dikarya</taxon>
        <taxon>Ascomycota</taxon>
        <taxon>Pezizomycotina</taxon>
        <taxon>Sordariomycetes</taxon>
        <taxon>Xylariomycetidae</taxon>
        <taxon>Amphisphaeriales</taxon>
        <taxon>Apiosporaceae</taxon>
        <taxon>Apiospora</taxon>
    </lineage>
</organism>
<dbReference type="InterPro" id="IPR024079">
    <property type="entry name" value="MetalloPept_cat_dom_sf"/>
</dbReference>
<evidence type="ECO:0000256" key="5">
    <source>
        <dbReference type="ARBA" id="ARBA00022729"/>
    </source>
</evidence>
<evidence type="ECO:0000256" key="10">
    <source>
        <dbReference type="SAM" id="SignalP"/>
    </source>
</evidence>
<dbReference type="Gene3D" id="3.40.390.10">
    <property type="entry name" value="Collagenase (Catalytic Domain)"/>
    <property type="match status" value="1"/>
</dbReference>
<dbReference type="EMBL" id="JAQQWN010000004">
    <property type="protein sequence ID" value="KAK8087654.1"/>
    <property type="molecule type" value="Genomic_DNA"/>
</dbReference>
<feature type="domain" description="Peptidase M43 pregnancy-associated plasma-A" evidence="11">
    <location>
        <begin position="148"/>
        <end position="268"/>
    </location>
</feature>
<keyword evidence="9" id="KW-1015">Disulfide bond</keyword>
<evidence type="ECO:0000256" key="3">
    <source>
        <dbReference type="ARBA" id="ARBA00022670"/>
    </source>
</evidence>
<keyword evidence="13" id="KW-1185">Reference proteome</keyword>
<comment type="similarity">
    <text evidence="2">Belongs to the peptidase M43B family.</text>
</comment>
<feature type="signal peptide" evidence="10">
    <location>
        <begin position="1"/>
        <end position="18"/>
    </location>
</feature>
<keyword evidence="8 12" id="KW-0482">Metalloprotease</keyword>
<keyword evidence="5 10" id="KW-0732">Signal</keyword>
<sequence>MQFKPLFLGAVAASSALAADRLCGFKEPTAEDIAIAQSFAAQEAEALAASNETMSLQAQTNVNVYFHVIATSQSTSGGYISASTLSRQIDAMNERFAPYGFAFTQAGADWTVNSAWARDGSELTMKRQLRKGTYKDLNMYLLADMDYLGYAYLPKSVSSGSSDFYYDGVSILGSTVPGGSYTGYNLGLTAVHETGHWLGLYHTFQGGCSGQGDYVDDTPPEASAASGCPIGRDTCPGGGVDPIHNYMDYTQDSCYEEFTTGQVTRMNSYWKNYRASK</sequence>
<dbReference type="PANTHER" id="PTHR47466">
    <property type="match status" value="1"/>
</dbReference>
<keyword evidence="3" id="KW-0645">Protease</keyword>
<evidence type="ECO:0000256" key="2">
    <source>
        <dbReference type="ARBA" id="ARBA00008721"/>
    </source>
</evidence>
<dbReference type="CDD" id="cd04275">
    <property type="entry name" value="ZnMc_pappalysin_like"/>
    <property type="match status" value="1"/>
</dbReference>
<dbReference type="RefSeq" id="XP_066670548.1">
    <property type="nucleotide sequence ID" value="XM_066806930.1"/>
</dbReference>
<keyword evidence="6" id="KW-0378">Hydrolase</keyword>
<proteinExistence type="inferred from homology"/>
<protein>
    <submittedName>
        <fullName evidence="12">Metalloprotease</fullName>
    </submittedName>
</protein>
<dbReference type="PANTHER" id="PTHR47466:SF1">
    <property type="entry name" value="METALLOPROTEASE MEP1 (AFU_ORTHOLOGUE AFUA_1G07730)-RELATED"/>
    <property type="match status" value="1"/>
</dbReference>
<evidence type="ECO:0000313" key="12">
    <source>
        <dbReference type="EMBL" id="KAK8087654.1"/>
    </source>
</evidence>
<comment type="function">
    <text evidence="1">Secreted metalloproteinase that allows assimilation of proteinaceous substrates.</text>
</comment>
<comment type="caution">
    <text evidence="12">The sequence shown here is derived from an EMBL/GenBank/DDBJ whole genome shotgun (WGS) entry which is preliminary data.</text>
</comment>
<evidence type="ECO:0000256" key="7">
    <source>
        <dbReference type="ARBA" id="ARBA00022833"/>
    </source>
</evidence>
<evidence type="ECO:0000256" key="9">
    <source>
        <dbReference type="ARBA" id="ARBA00023157"/>
    </source>
</evidence>
<evidence type="ECO:0000313" key="13">
    <source>
        <dbReference type="Proteomes" id="UP001433268"/>
    </source>
</evidence>
<keyword evidence="7" id="KW-0862">Zinc</keyword>
<keyword evidence="4" id="KW-0479">Metal-binding</keyword>
<dbReference type="GO" id="GO:0008237">
    <property type="term" value="F:metallopeptidase activity"/>
    <property type="evidence" value="ECO:0007669"/>
    <property type="project" value="UniProtKB-KW"/>
</dbReference>
<evidence type="ECO:0000256" key="1">
    <source>
        <dbReference type="ARBA" id="ARBA00003174"/>
    </source>
</evidence>
<dbReference type="Pfam" id="PF05572">
    <property type="entry name" value="Peptidase_M43"/>
    <property type="match status" value="1"/>
</dbReference>